<dbReference type="EC" id="2.5.1.74" evidence="8 9"/>
<feature type="transmembrane region" description="Helical" evidence="8">
    <location>
        <begin position="184"/>
        <end position="203"/>
    </location>
</feature>
<accession>A0A366K6R5</accession>
<dbReference type="GO" id="GO:0009234">
    <property type="term" value="P:menaquinone biosynthetic process"/>
    <property type="evidence" value="ECO:0007669"/>
    <property type="project" value="UniProtKB-UniRule"/>
</dbReference>
<dbReference type="Proteomes" id="UP000252530">
    <property type="component" value="Unassembled WGS sequence"/>
</dbReference>
<dbReference type="UniPathway" id="UPA00079">
    <property type="reaction ID" value="UER00168"/>
</dbReference>
<evidence type="ECO:0000256" key="9">
    <source>
        <dbReference type="NCBIfam" id="TIGR00751"/>
    </source>
</evidence>
<keyword evidence="7 8" id="KW-0472">Membrane</keyword>
<protein>
    <recommendedName>
        <fullName evidence="8 9">1,4-dihydroxy-2-naphthoate octaprenyltransferase</fullName>
        <shortName evidence="8">DHNA-octaprenyltransferase</shortName>
        <ecNumber evidence="8 9">2.5.1.74</ecNumber>
    </recommendedName>
</protein>
<name>A0A366K6R5_9BIFI</name>
<keyword evidence="2 8" id="KW-0474">Menaquinone biosynthesis</keyword>
<feature type="transmembrane region" description="Helical" evidence="8">
    <location>
        <begin position="284"/>
        <end position="303"/>
    </location>
</feature>
<dbReference type="GO" id="GO:0042371">
    <property type="term" value="P:vitamin K biosynthetic process"/>
    <property type="evidence" value="ECO:0007669"/>
    <property type="project" value="TreeGrafter"/>
</dbReference>
<evidence type="ECO:0000256" key="3">
    <source>
        <dbReference type="ARBA" id="ARBA00022475"/>
    </source>
</evidence>
<dbReference type="PIRSF" id="PIRSF005355">
    <property type="entry name" value="UBIAD1"/>
    <property type="match status" value="1"/>
</dbReference>
<dbReference type="InterPro" id="IPR044878">
    <property type="entry name" value="UbiA_sf"/>
</dbReference>
<feature type="transmembrane region" description="Helical" evidence="8">
    <location>
        <begin position="128"/>
        <end position="147"/>
    </location>
</feature>
<comment type="caution">
    <text evidence="10">The sequence shown here is derived from an EMBL/GenBank/DDBJ whole genome shotgun (WGS) entry which is preliminary data.</text>
</comment>
<dbReference type="InterPro" id="IPR000537">
    <property type="entry name" value="UbiA_prenyltransferase"/>
</dbReference>
<dbReference type="Gene3D" id="1.10.357.140">
    <property type="entry name" value="UbiA prenyltransferase"/>
    <property type="match status" value="1"/>
</dbReference>
<dbReference type="CDD" id="cd13962">
    <property type="entry name" value="PT_UbiA_UBIAD1"/>
    <property type="match status" value="1"/>
</dbReference>
<dbReference type="PANTHER" id="PTHR13929:SF0">
    <property type="entry name" value="UBIA PRENYLTRANSFERASE DOMAIN-CONTAINING PROTEIN 1"/>
    <property type="match status" value="1"/>
</dbReference>
<comment type="subcellular location">
    <subcellularLocation>
        <location evidence="8">Cell membrane</location>
        <topology evidence="8">Multi-pass membrane protein</topology>
    </subcellularLocation>
    <subcellularLocation>
        <location evidence="1">Membrane</location>
        <topology evidence="1">Multi-pass membrane protein</topology>
    </subcellularLocation>
</comment>
<dbReference type="InterPro" id="IPR026046">
    <property type="entry name" value="UBIAD1"/>
</dbReference>
<dbReference type="HAMAP" id="MF_01937">
    <property type="entry name" value="MenA_1"/>
    <property type="match status" value="1"/>
</dbReference>
<keyword evidence="5 8" id="KW-0812">Transmembrane</keyword>
<dbReference type="GO" id="GO:0005886">
    <property type="term" value="C:plasma membrane"/>
    <property type="evidence" value="ECO:0007669"/>
    <property type="project" value="UniProtKB-SubCell"/>
</dbReference>
<keyword evidence="3 8" id="KW-1003">Cell membrane</keyword>
<dbReference type="PANTHER" id="PTHR13929">
    <property type="entry name" value="1,4-DIHYDROXY-2-NAPHTHOATE OCTAPRENYLTRANSFERASE"/>
    <property type="match status" value="1"/>
</dbReference>
<dbReference type="NCBIfam" id="TIGR00751">
    <property type="entry name" value="menA"/>
    <property type="match status" value="1"/>
</dbReference>
<comment type="catalytic activity">
    <reaction evidence="8">
        <text>an all-trans-polyprenyl diphosphate + 1,4-dihydroxy-2-naphthoate + H(+) = a 2-demethylmenaquinol + CO2 + diphosphate</text>
        <dbReference type="Rhea" id="RHEA:26478"/>
        <dbReference type="Rhea" id="RHEA-COMP:9563"/>
        <dbReference type="Rhea" id="RHEA-COMP:9564"/>
        <dbReference type="ChEBI" id="CHEBI:11173"/>
        <dbReference type="ChEBI" id="CHEBI:15378"/>
        <dbReference type="ChEBI" id="CHEBI:16526"/>
        <dbReference type="ChEBI" id="CHEBI:33019"/>
        <dbReference type="ChEBI" id="CHEBI:55437"/>
        <dbReference type="ChEBI" id="CHEBI:58914"/>
        <dbReference type="EC" id="2.5.1.74"/>
    </reaction>
</comment>
<dbReference type="GO" id="GO:0046428">
    <property type="term" value="F:1,4-dihydroxy-2-naphthoate polyprenyltransferase activity"/>
    <property type="evidence" value="ECO:0007669"/>
    <property type="project" value="UniProtKB-UniRule"/>
</dbReference>
<proteinExistence type="inferred from homology"/>
<comment type="pathway">
    <text evidence="8">Quinol/quinone metabolism; menaquinone biosynthesis; menaquinol from 1,4-dihydroxy-2-naphthoate: step 1/2.</text>
</comment>
<gene>
    <name evidence="8 10" type="primary">menA</name>
    <name evidence="10" type="ORF">CRD60_06625</name>
</gene>
<dbReference type="Pfam" id="PF01040">
    <property type="entry name" value="UbiA"/>
    <property type="match status" value="1"/>
</dbReference>
<feature type="transmembrane region" description="Helical" evidence="8">
    <location>
        <begin position="153"/>
        <end position="172"/>
    </location>
</feature>
<evidence type="ECO:0000313" key="11">
    <source>
        <dbReference type="Proteomes" id="UP000252530"/>
    </source>
</evidence>
<reference evidence="10 11" key="1">
    <citation type="submission" date="2017-10" db="EMBL/GenBank/DDBJ databases">
        <title>Bifidobacterium xylocopum sp. nov. and Bifidobacterium aemilianum sp. nov., from the carpenter bee (Xylocopa violacea) digestive tract.</title>
        <authorList>
            <person name="Alberoni D."/>
            <person name="Baffoni L."/>
            <person name="Di Gioia D."/>
            <person name="Gaggia F."/>
            <person name="Biavati B."/>
        </authorList>
    </citation>
    <scope>NUCLEOTIDE SEQUENCE [LARGE SCALE GENOMIC DNA]</scope>
    <source>
        <strain evidence="10 11">XV10</strain>
    </source>
</reference>
<evidence type="ECO:0000256" key="8">
    <source>
        <dbReference type="HAMAP-Rule" id="MF_01937"/>
    </source>
</evidence>
<organism evidence="10 11">
    <name type="scientific">Bifidobacterium aemilianum</name>
    <dbReference type="NCBI Taxonomy" id="2493120"/>
    <lineage>
        <taxon>Bacteria</taxon>
        <taxon>Bacillati</taxon>
        <taxon>Actinomycetota</taxon>
        <taxon>Actinomycetes</taxon>
        <taxon>Bifidobacteriales</taxon>
        <taxon>Bifidobacteriaceae</taxon>
        <taxon>Bifidobacterium</taxon>
    </lineage>
</organism>
<comment type="similarity">
    <text evidence="8">Belongs to the MenA family. Type 1 subfamily.</text>
</comment>
<feature type="transmembrane region" description="Helical" evidence="8">
    <location>
        <begin position="324"/>
        <end position="343"/>
    </location>
</feature>
<evidence type="ECO:0000256" key="4">
    <source>
        <dbReference type="ARBA" id="ARBA00022679"/>
    </source>
</evidence>
<evidence type="ECO:0000256" key="5">
    <source>
        <dbReference type="ARBA" id="ARBA00022692"/>
    </source>
</evidence>
<evidence type="ECO:0000256" key="2">
    <source>
        <dbReference type="ARBA" id="ARBA00022428"/>
    </source>
</evidence>
<evidence type="ECO:0000313" key="10">
    <source>
        <dbReference type="EMBL" id="RBP97440.1"/>
    </source>
</evidence>
<comment type="function">
    <text evidence="8">Conversion of 1,4-dihydroxy-2-naphthoate (DHNA) to demethylmenaquinone (DMK).</text>
</comment>
<dbReference type="InterPro" id="IPR004657">
    <property type="entry name" value="MenA"/>
</dbReference>
<dbReference type="AlphaFoldDB" id="A0A366K6R5"/>
<feature type="transmembrane region" description="Helical" evidence="8">
    <location>
        <begin position="20"/>
        <end position="38"/>
    </location>
</feature>
<feature type="transmembrane region" description="Helical" evidence="8">
    <location>
        <begin position="251"/>
        <end position="272"/>
    </location>
</feature>
<feature type="transmembrane region" description="Helical" evidence="8">
    <location>
        <begin position="209"/>
        <end position="230"/>
    </location>
</feature>
<keyword evidence="4 8" id="KW-0808">Transferase</keyword>
<evidence type="ECO:0000256" key="6">
    <source>
        <dbReference type="ARBA" id="ARBA00022989"/>
    </source>
</evidence>
<dbReference type="EMBL" id="PDCG01000006">
    <property type="protein sequence ID" value="RBP97440.1"/>
    <property type="molecule type" value="Genomic_DNA"/>
</dbReference>
<sequence length="346" mass="36484">MEAADMNVRLWINGLRPKTLPASVAPVLIGGAAALLPIGQALQDHGRAGGSVGDAEGSRMLLQRAVGPRMWIILACCILLALCIQIAANFANDYSDGIRGTDDQRGDQELVSGKPQRLVASGVAPRKVLMAAAVSAVAACVFGLLALALSGAWWMVLVGLACLLAGWFYTGGKHPYGYMGLGEVSVFIFFGLVATLGTEYLMIGSVTMAGVLGAVSAGLNAVGLLMLNNYRDIDADRRSGKRTYATMVGQQGARISVYMVYLAAFAVAVVQFLEAGWGPGAYRYMAVAGIALLAFLAVLYWLICRRLAHGDQRGAFVLSGKGNLLSAVCWVLGFLIELFLMAAGTR</sequence>
<evidence type="ECO:0000256" key="7">
    <source>
        <dbReference type="ARBA" id="ARBA00023136"/>
    </source>
</evidence>
<keyword evidence="11" id="KW-1185">Reference proteome</keyword>
<feature type="transmembrane region" description="Helical" evidence="8">
    <location>
        <begin position="70"/>
        <end position="91"/>
    </location>
</feature>
<keyword evidence="6 8" id="KW-1133">Transmembrane helix</keyword>
<evidence type="ECO:0000256" key="1">
    <source>
        <dbReference type="ARBA" id="ARBA00004141"/>
    </source>
</evidence>